<gene>
    <name evidence="2" type="ORF">G0P99_00490</name>
</gene>
<evidence type="ECO:0000313" key="2">
    <source>
        <dbReference type="EMBL" id="NDW43430.1"/>
    </source>
</evidence>
<evidence type="ECO:0000256" key="1">
    <source>
        <dbReference type="SAM" id="SignalP"/>
    </source>
</evidence>
<dbReference type="RefSeq" id="WP_164126692.1">
    <property type="nucleotide sequence ID" value="NZ_JAAGOX010000001.1"/>
</dbReference>
<dbReference type="AlphaFoldDB" id="A0A6B2NJU2"/>
<organism evidence="2">
    <name type="scientific">Ruegeria sp. PrR005</name>
    <dbReference type="NCBI Taxonomy" id="2706882"/>
    <lineage>
        <taxon>Bacteria</taxon>
        <taxon>Pseudomonadati</taxon>
        <taxon>Pseudomonadota</taxon>
        <taxon>Alphaproteobacteria</taxon>
        <taxon>Rhodobacterales</taxon>
        <taxon>Roseobacteraceae</taxon>
        <taxon>Ruegeria</taxon>
    </lineage>
</organism>
<reference evidence="2" key="1">
    <citation type="submission" date="2020-02" db="EMBL/GenBank/DDBJ databases">
        <title>Delineation of the pyrene-degrading pathway in Roseobacter clade bacteria by genomic analysis.</title>
        <authorList>
            <person name="Zhou H."/>
            <person name="Wang H."/>
        </authorList>
    </citation>
    <scope>NUCLEOTIDE SEQUENCE</scope>
    <source>
        <strain evidence="2">PrR005</strain>
    </source>
</reference>
<protein>
    <submittedName>
        <fullName evidence="2">SH3 domain-containing protein</fullName>
    </submittedName>
</protein>
<dbReference type="Gene3D" id="2.30.30.40">
    <property type="entry name" value="SH3 Domains"/>
    <property type="match status" value="1"/>
</dbReference>
<accession>A0A6B2NJU2</accession>
<sequence>MKLGLICALLLGATPALAGRQSFPPQDEAARDPSLVTFRDELRAAVARRDTDALTAAACPDLMLSDGGIGGPEELRQFLTLEQGEPAADVEARWQALVRTLAAPGYFDDDGEFWMPFHWRIHLPARIEPAWSYFTNGENVNLRAAPDREAPVVTRVSFEVVLAAEPASENDYRAVILTDGTQGYLHRDYLVQMSGYRAAFAVSPDGTWQLCTFTSGR</sequence>
<keyword evidence="1" id="KW-0732">Signal</keyword>
<name>A0A6B2NJU2_9RHOB</name>
<feature type="chain" id="PRO_5025498736" evidence="1">
    <location>
        <begin position="19"/>
        <end position="217"/>
    </location>
</feature>
<proteinExistence type="predicted"/>
<dbReference type="EMBL" id="JAAGOX010000001">
    <property type="protein sequence ID" value="NDW43430.1"/>
    <property type="molecule type" value="Genomic_DNA"/>
</dbReference>
<feature type="signal peptide" evidence="1">
    <location>
        <begin position="1"/>
        <end position="18"/>
    </location>
</feature>
<comment type="caution">
    <text evidence="2">The sequence shown here is derived from an EMBL/GenBank/DDBJ whole genome shotgun (WGS) entry which is preliminary data.</text>
</comment>